<protein>
    <recommendedName>
        <fullName evidence="4">Tape measure protein</fullName>
    </recommendedName>
</protein>
<feature type="compositionally biased region" description="Low complexity" evidence="1">
    <location>
        <begin position="1163"/>
        <end position="1188"/>
    </location>
</feature>
<evidence type="ECO:0000313" key="3">
    <source>
        <dbReference type="Proteomes" id="UP000193964"/>
    </source>
</evidence>
<comment type="caution">
    <text evidence="2">The sequence shown here is derived from an EMBL/GenBank/DDBJ whole genome shotgun (WGS) entry which is preliminary data.</text>
</comment>
<name>A0A1X2FGZ9_9MYCO</name>
<feature type="region of interest" description="Disordered" evidence="1">
    <location>
        <begin position="895"/>
        <end position="916"/>
    </location>
</feature>
<dbReference type="EMBL" id="LQQA01000006">
    <property type="protein sequence ID" value="ORX17715.1"/>
    <property type="molecule type" value="Genomic_DNA"/>
</dbReference>
<evidence type="ECO:0008006" key="4">
    <source>
        <dbReference type="Google" id="ProtNLM"/>
    </source>
</evidence>
<sequence length="1230" mass="127068">MTIHLDVETWVDRRTVRDSAAEVQREWQRAGTESSAAWAKGFEKNSDRMRNAAKKAADASSVVIERDAKVTQTRAQLDRATKAYEKAEKSVADVKKESGDGSKDLARAERELEQIRSRLEQLTTQHVTATERLNRALRDEHNAVKSVATMHRDNEAALDGMAVGGQAAMTTVRQLSTSITALSRVGGPIAATAISAGLINLAGVAASAAQSVWLLPGAVGAAAAGFGTLKLATIGFSDALENIRDPEKFAEALRALSPNAQQAALAIRGLLPAFDQLKAATQDALFLNVGEQITQLSTQFLPAVQQMTTSIAGSFNQMFMGVTNQLMTPQTQAALQTTMDNIARSFQNLAPAAAPFTKAIADIMAVGSDFLPELATSITNAATAFSEFISDARESGQLRQWMADGIAAIKDLAAVAWDVGHVFMSLAPIGQDVLPKIASGFDAIAQVVPPIVNGIQRIGPAVDFVASAARIAHGDFSALKGIIGSVGDFAQLVFSKVRDLLDKMFDPVRAGIDLFNRLPVADIPQIPSMAAGRQYAGGGGSFGPPSPPPPLMQPGRGAPAVPWDQLSPADKWLVADQAAGGATRPGLAPGQYRRRDGSIGYAPPPSALPAIPTPLTGPGASGSSSTPPPFVDPSEYQVTGPAPQMPMVAGPGGPVPYTTNTRGPGSGPGQYVVDPGAVYDAQTREISARNSFEESRLNLLRLEKEGNADQLQLLRARNQVTQDERAWIAAQREVVEAQQGTWKDMEKTAQGFASGMDQIGAALDADFGLSDGLAGFAENLVKFAASLAAAPLLGPLSAISQANPSQGGHGLFGIMGAQGAFGPEHTGIDYSKYGYGGASAMGPAALGGGLGIPMGEPYGLAPGTDTGGYGSSGAVFPPWVHALEQMFGIKASTYSGHQETDRHEAGYAPNPNHENRGIDWSGPVDAMQRFADYLSQIPGALEQVIWQNPNTGQATEIAGGRPQPGYFSGALGGHQNHVHTRQSAAIPLPGLPGSQYQLPSGAPMSTTTPIQTLAYPALNNPAAPGVPIPAGVPSMPGGLPSMGVGMPQAAPFTAPSLIPGAPMSGPPGAGSGFSGVAGGLTGAAISAGAAGLDMLAPGAGQAAQTGIQLANRTIGYLGQLAGIGVGGILETFGVSNGNPLADPLKSLPGRVLAGIMGARPALPNAAGQAQQQAQQQGQQQQHGQNAGQPPGPLVHIDTVNQAPKQAPDSVANSVANQFKSAEISQGFKSR</sequence>
<evidence type="ECO:0000256" key="1">
    <source>
        <dbReference type="SAM" id="MobiDB-lite"/>
    </source>
</evidence>
<dbReference type="AlphaFoldDB" id="A0A1X2FGZ9"/>
<evidence type="ECO:0000313" key="2">
    <source>
        <dbReference type="EMBL" id="ORX17715.1"/>
    </source>
</evidence>
<gene>
    <name evidence="2" type="ORF">AWC31_14825</name>
</gene>
<feature type="compositionally biased region" description="Low complexity" evidence="1">
    <location>
        <begin position="608"/>
        <end position="625"/>
    </location>
</feature>
<proteinExistence type="predicted"/>
<accession>A0A1X2FGZ9</accession>
<feature type="region of interest" description="Disordered" evidence="1">
    <location>
        <begin position="85"/>
        <end position="105"/>
    </location>
</feature>
<organism evidence="2 3">
    <name type="scientific">Mycolicibacterium wolinskyi</name>
    <dbReference type="NCBI Taxonomy" id="59750"/>
    <lineage>
        <taxon>Bacteria</taxon>
        <taxon>Bacillati</taxon>
        <taxon>Actinomycetota</taxon>
        <taxon>Actinomycetes</taxon>
        <taxon>Mycobacteriales</taxon>
        <taxon>Mycobacteriaceae</taxon>
        <taxon>Mycolicibacterium</taxon>
    </lineage>
</organism>
<feature type="region of interest" description="Disordered" evidence="1">
    <location>
        <begin position="579"/>
        <end position="642"/>
    </location>
</feature>
<dbReference type="RefSeq" id="WP_085142854.1">
    <property type="nucleotide sequence ID" value="NZ_JACKUA010000019.1"/>
</dbReference>
<dbReference type="Proteomes" id="UP000193964">
    <property type="component" value="Unassembled WGS sequence"/>
</dbReference>
<dbReference type="OrthoDB" id="4753829at2"/>
<reference evidence="2 3" key="1">
    <citation type="submission" date="2016-01" db="EMBL/GenBank/DDBJ databases">
        <title>The new phylogeny of the genus Mycobacterium.</title>
        <authorList>
            <person name="Tarcisio F."/>
            <person name="Conor M."/>
            <person name="Antonella G."/>
            <person name="Elisabetta G."/>
            <person name="Giulia F.S."/>
            <person name="Sara T."/>
            <person name="Anna F."/>
            <person name="Clotilde B."/>
            <person name="Roberto B."/>
            <person name="Veronica D.S."/>
            <person name="Fabio R."/>
            <person name="Monica P."/>
            <person name="Olivier J."/>
            <person name="Enrico T."/>
            <person name="Nicola S."/>
        </authorList>
    </citation>
    <scope>NUCLEOTIDE SEQUENCE [LARGE SCALE GENOMIC DNA]</scope>
    <source>
        <strain evidence="2 3">ATCC 700010</strain>
    </source>
</reference>
<feature type="region of interest" description="Disordered" evidence="1">
    <location>
        <begin position="1163"/>
        <end position="1213"/>
    </location>
</feature>